<dbReference type="InterPro" id="IPR027469">
    <property type="entry name" value="Cation_efflux_TMD_sf"/>
</dbReference>
<comment type="similarity">
    <text evidence="2">Belongs to the cation diffusion facilitator (CDF) transporter (TC 2.A.4) family. SLC30A subfamily.</text>
</comment>
<dbReference type="PANTHER" id="PTHR11562">
    <property type="entry name" value="CATION EFFLUX PROTEIN/ ZINC TRANSPORTER"/>
    <property type="match status" value="1"/>
</dbReference>
<evidence type="ECO:0000256" key="5">
    <source>
        <dbReference type="ARBA" id="ARBA00022989"/>
    </source>
</evidence>
<dbReference type="GO" id="GO:0005886">
    <property type="term" value="C:plasma membrane"/>
    <property type="evidence" value="ECO:0007669"/>
    <property type="project" value="TreeGrafter"/>
</dbReference>
<dbReference type="Pfam" id="PF16916">
    <property type="entry name" value="ZT_dimer"/>
    <property type="match status" value="1"/>
</dbReference>
<dbReference type="OrthoDB" id="9809646at2"/>
<dbReference type="EMBL" id="LT629734">
    <property type="protein sequence ID" value="SDS46553.1"/>
    <property type="molecule type" value="Genomic_DNA"/>
</dbReference>
<dbReference type="InterPro" id="IPR058533">
    <property type="entry name" value="Cation_efflux_TM"/>
</dbReference>
<keyword evidence="5 9" id="KW-1133">Transmembrane helix</keyword>
<feature type="compositionally biased region" description="Gly residues" evidence="8">
    <location>
        <begin position="1"/>
        <end position="14"/>
    </location>
</feature>
<dbReference type="InterPro" id="IPR027470">
    <property type="entry name" value="Cation_efflux_CTD"/>
</dbReference>
<dbReference type="Pfam" id="PF01545">
    <property type="entry name" value="Cation_efflux"/>
    <property type="match status" value="1"/>
</dbReference>
<dbReference type="Proteomes" id="UP000199649">
    <property type="component" value="Chromosome I"/>
</dbReference>
<comment type="subcellular location">
    <subcellularLocation>
        <location evidence="1">Membrane</location>
        <topology evidence="1">Multi-pass membrane protein</topology>
    </subcellularLocation>
</comment>
<feature type="transmembrane region" description="Helical" evidence="9">
    <location>
        <begin position="58"/>
        <end position="78"/>
    </location>
</feature>
<accession>A0A1H1SFC2</accession>
<dbReference type="GO" id="GO:0005385">
    <property type="term" value="F:zinc ion transmembrane transporter activity"/>
    <property type="evidence" value="ECO:0007669"/>
    <property type="project" value="TreeGrafter"/>
</dbReference>
<dbReference type="STRING" id="684552.SAMN04489719_2382"/>
<feature type="transmembrane region" description="Helical" evidence="9">
    <location>
        <begin position="166"/>
        <end position="191"/>
    </location>
</feature>
<keyword evidence="4 9" id="KW-0812">Transmembrane</keyword>
<feature type="transmembrane region" description="Helical" evidence="9">
    <location>
        <begin position="99"/>
        <end position="118"/>
    </location>
</feature>
<reference evidence="13" key="1">
    <citation type="submission" date="2016-10" db="EMBL/GenBank/DDBJ databases">
        <authorList>
            <person name="Varghese N."/>
            <person name="Submissions S."/>
        </authorList>
    </citation>
    <scope>NUCLEOTIDE SEQUENCE [LARGE SCALE GENOMIC DNA]</scope>
    <source>
        <strain evidence="13">DSM 22965</strain>
    </source>
</reference>
<keyword evidence="13" id="KW-1185">Reference proteome</keyword>
<feature type="transmembrane region" description="Helical" evidence="9">
    <location>
        <begin position="32"/>
        <end position="52"/>
    </location>
</feature>
<evidence type="ECO:0000256" key="4">
    <source>
        <dbReference type="ARBA" id="ARBA00022692"/>
    </source>
</evidence>
<dbReference type="NCBIfam" id="TIGR01297">
    <property type="entry name" value="CDF"/>
    <property type="match status" value="1"/>
</dbReference>
<dbReference type="RefSeq" id="WP_092667201.1">
    <property type="nucleotide sequence ID" value="NZ_LT629734.1"/>
</dbReference>
<dbReference type="PANTHER" id="PTHR11562:SF17">
    <property type="entry name" value="RE54080P-RELATED"/>
    <property type="match status" value="1"/>
</dbReference>
<evidence type="ECO:0000256" key="9">
    <source>
        <dbReference type="SAM" id="Phobius"/>
    </source>
</evidence>
<evidence type="ECO:0000256" key="2">
    <source>
        <dbReference type="ARBA" id="ARBA00008873"/>
    </source>
</evidence>
<proteinExistence type="inferred from homology"/>
<evidence type="ECO:0000256" key="8">
    <source>
        <dbReference type="SAM" id="MobiDB-lite"/>
    </source>
</evidence>
<name>A0A1H1SFC2_9MICO</name>
<feature type="domain" description="Cation efflux protein transmembrane" evidence="10">
    <location>
        <begin position="33"/>
        <end position="223"/>
    </location>
</feature>
<dbReference type="InterPro" id="IPR036837">
    <property type="entry name" value="Cation_efflux_CTD_sf"/>
</dbReference>
<dbReference type="SUPFAM" id="SSF161111">
    <property type="entry name" value="Cation efflux protein transmembrane domain-like"/>
    <property type="match status" value="1"/>
</dbReference>
<keyword evidence="3" id="KW-0813">Transport</keyword>
<feature type="transmembrane region" description="Helical" evidence="9">
    <location>
        <begin position="130"/>
        <end position="154"/>
    </location>
</feature>
<dbReference type="InterPro" id="IPR002524">
    <property type="entry name" value="Cation_efflux"/>
</dbReference>
<feature type="domain" description="Cation efflux protein cytoplasmic" evidence="11">
    <location>
        <begin position="228"/>
        <end position="307"/>
    </location>
</feature>
<evidence type="ECO:0000259" key="11">
    <source>
        <dbReference type="Pfam" id="PF16916"/>
    </source>
</evidence>
<sequence length="319" mass="32793">MSGGHAHGIGGADGPGQSDASGPADASATIRVAVAFGITAALLVAQVIGSILTGSLALLVDTVHMLTDVAGLGVALVAQRLLRRPPTGRRTWGLVRVEVLAAAAQAAALLIVALVVVIEGVRRLGEPTEVPGPLLLAFGVVGLVGNLVSLAVLAGGRGSSLNLRAAFLEVLNDAIGSVAVIAAAVAIWLWGFQQADLIASALVAALIVPRSIALLRASGRILLESVPAELDLDDVRAHLLEIEHVVSVHDLHASTLGTGLHQLTAHVVVEERCFADGHAPRVLDALQECAAEHFPLALEHATFQLEPPGHADHEPHLHA</sequence>
<evidence type="ECO:0000256" key="7">
    <source>
        <dbReference type="ARBA" id="ARBA00023136"/>
    </source>
</evidence>
<feature type="transmembrane region" description="Helical" evidence="9">
    <location>
        <begin position="197"/>
        <end position="215"/>
    </location>
</feature>
<keyword evidence="6" id="KW-0406">Ion transport</keyword>
<dbReference type="InterPro" id="IPR050681">
    <property type="entry name" value="CDF/SLC30A"/>
</dbReference>
<dbReference type="Gene3D" id="1.20.1510.10">
    <property type="entry name" value="Cation efflux protein transmembrane domain"/>
    <property type="match status" value="1"/>
</dbReference>
<evidence type="ECO:0000256" key="1">
    <source>
        <dbReference type="ARBA" id="ARBA00004141"/>
    </source>
</evidence>
<evidence type="ECO:0000259" key="10">
    <source>
        <dbReference type="Pfam" id="PF01545"/>
    </source>
</evidence>
<feature type="region of interest" description="Disordered" evidence="8">
    <location>
        <begin position="1"/>
        <end position="23"/>
    </location>
</feature>
<protein>
    <submittedName>
        <fullName evidence="12">Cobalt-zinc-cadmium efflux system protein</fullName>
    </submittedName>
</protein>
<organism evidence="12 13">
    <name type="scientific">Agrococcus carbonis</name>
    <dbReference type="NCBI Taxonomy" id="684552"/>
    <lineage>
        <taxon>Bacteria</taxon>
        <taxon>Bacillati</taxon>
        <taxon>Actinomycetota</taxon>
        <taxon>Actinomycetes</taxon>
        <taxon>Micrococcales</taxon>
        <taxon>Microbacteriaceae</taxon>
        <taxon>Agrococcus</taxon>
    </lineage>
</organism>
<dbReference type="AlphaFoldDB" id="A0A1H1SFC2"/>
<evidence type="ECO:0000313" key="13">
    <source>
        <dbReference type="Proteomes" id="UP000199649"/>
    </source>
</evidence>
<evidence type="ECO:0000313" key="12">
    <source>
        <dbReference type="EMBL" id="SDS46553.1"/>
    </source>
</evidence>
<gene>
    <name evidence="12" type="ORF">SAMN04489719_2382</name>
</gene>
<evidence type="ECO:0000256" key="6">
    <source>
        <dbReference type="ARBA" id="ARBA00023065"/>
    </source>
</evidence>
<evidence type="ECO:0000256" key="3">
    <source>
        <dbReference type="ARBA" id="ARBA00022448"/>
    </source>
</evidence>
<keyword evidence="7 9" id="KW-0472">Membrane</keyword>
<dbReference type="SUPFAM" id="SSF160240">
    <property type="entry name" value="Cation efflux protein cytoplasmic domain-like"/>
    <property type="match status" value="1"/>
</dbReference>